<keyword evidence="6" id="KW-0812">Transmembrane</keyword>
<dbReference type="InterPro" id="IPR005467">
    <property type="entry name" value="His_kinase_dom"/>
</dbReference>
<keyword evidence="5" id="KW-0902">Two-component regulatory system</keyword>
<dbReference type="InterPro" id="IPR003594">
    <property type="entry name" value="HATPase_dom"/>
</dbReference>
<protein>
    <recommendedName>
        <fullName evidence="2">histidine kinase</fullName>
        <ecNumber evidence="2">2.7.13.3</ecNumber>
    </recommendedName>
</protein>
<evidence type="ECO:0000313" key="9">
    <source>
        <dbReference type="Proteomes" id="UP000727490"/>
    </source>
</evidence>
<dbReference type="EMBL" id="RPHB01000007">
    <property type="protein sequence ID" value="MBW3469239.1"/>
    <property type="molecule type" value="Genomic_DNA"/>
</dbReference>
<gene>
    <name evidence="8" type="ORF">EGN73_15670</name>
</gene>
<reference evidence="8 9" key="1">
    <citation type="journal article" date="2020" name="Syst. Appl. Microbiol.">
        <title>Arthrospiribacter ruber gen. nov., sp. nov., a novel bacterium isolated from Arthrospira cultures.</title>
        <authorList>
            <person name="Waleron M."/>
            <person name="Misztak A."/>
            <person name="Waleron M.M."/>
            <person name="Furmaniak M."/>
            <person name="Mrozik A."/>
            <person name="Waleron K."/>
        </authorList>
    </citation>
    <scope>NUCLEOTIDE SEQUENCE [LARGE SCALE GENOMIC DNA]</scope>
    <source>
        <strain evidence="8 9">DPMB0001</strain>
    </source>
</reference>
<evidence type="ECO:0000256" key="3">
    <source>
        <dbReference type="ARBA" id="ARBA00022679"/>
    </source>
</evidence>
<feature type="domain" description="Histidine kinase" evidence="7">
    <location>
        <begin position="69"/>
        <end position="253"/>
    </location>
</feature>
<comment type="catalytic activity">
    <reaction evidence="1">
        <text>ATP + protein L-histidine = ADP + protein N-phospho-L-histidine.</text>
        <dbReference type="EC" id="2.7.13.3"/>
    </reaction>
</comment>
<accession>A0A951MDQ9</accession>
<dbReference type="SMART" id="SM00387">
    <property type="entry name" value="HATPase_c"/>
    <property type="match status" value="1"/>
</dbReference>
<keyword evidence="6" id="KW-0472">Membrane</keyword>
<dbReference type="GO" id="GO:0004673">
    <property type="term" value="F:protein histidine kinase activity"/>
    <property type="evidence" value="ECO:0007669"/>
    <property type="project" value="UniProtKB-EC"/>
</dbReference>
<keyword evidence="6" id="KW-1133">Transmembrane helix</keyword>
<evidence type="ECO:0000256" key="4">
    <source>
        <dbReference type="ARBA" id="ARBA00022777"/>
    </source>
</evidence>
<dbReference type="GO" id="GO:0000160">
    <property type="term" value="P:phosphorelay signal transduction system"/>
    <property type="evidence" value="ECO:0007669"/>
    <property type="project" value="UniProtKB-KW"/>
</dbReference>
<evidence type="ECO:0000313" key="8">
    <source>
        <dbReference type="EMBL" id="MBW3469239.1"/>
    </source>
</evidence>
<dbReference type="InterPro" id="IPR050482">
    <property type="entry name" value="Sensor_HK_TwoCompSys"/>
</dbReference>
<dbReference type="PANTHER" id="PTHR24421:SF10">
    <property type="entry name" value="NITRATE_NITRITE SENSOR PROTEIN NARQ"/>
    <property type="match status" value="1"/>
</dbReference>
<dbReference type="RefSeq" id="WP_219291921.1">
    <property type="nucleotide sequence ID" value="NZ_RPHB01000007.1"/>
</dbReference>
<evidence type="ECO:0000256" key="1">
    <source>
        <dbReference type="ARBA" id="ARBA00000085"/>
    </source>
</evidence>
<dbReference type="EC" id="2.7.13.3" evidence="2"/>
<name>A0A951MDQ9_9BACT</name>
<evidence type="ECO:0000256" key="5">
    <source>
        <dbReference type="ARBA" id="ARBA00023012"/>
    </source>
</evidence>
<keyword evidence="4 8" id="KW-0418">Kinase</keyword>
<proteinExistence type="predicted"/>
<dbReference type="PANTHER" id="PTHR24421">
    <property type="entry name" value="NITRATE/NITRITE SENSOR PROTEIN NARX-RELATED"/>
    <property type="match status" value="1"/>
</dbReference>
<dbReference type="CDD" id="cd16917">
    <property type="entry name" value="HATPase_UhpB-NarQ-NarX-like"/>
    <property type="match status" value="1"/>
</dbReference>
<comment type="caution">
    <text evidence="8">The sequence shown here is derived from an EMBL/GenBank/DDBJ whole genome shotgun (WGS) entry which is preliminary data.</text>
</comment>
<evidence type="ECO:0000256" key="2">
    <source>
        <dbReference type="ARBA" id="ARBA00012438"/>
    </source>
</evidence>
<feature type="transmembrane region" description="Helical" evidence="6">
    <location>
        <begin position="6"/>
        <end position="32"/>
    </location>
</feature>
<dbReference type="AlphaFoldDB" id="A0A951MDQ9"/>
<sequence length="253" mass="28792">MENNGSDLFVIILLGFFLMLLMVSFIVIMVIYHRQRQLENRQKVATMEAKFENTILNVEKEIREETLSYVGRELHDNIGQMLSLAKINLGSSRPNGISESKSIINEVIKEVRSLSKSLNLDWVESISLEDYIKKELEKLRHAEFCEVEWVQEGAELQLAKDKKLILIRVFQEILNNAIKHAAPDLISVGVFNKDGKARIEIKDDGEGFDLTEQSEGSGMSNLKKRMETLGGTIEIQSIPEKGTFIKLNLPEQN</sequence>
<organism evidence="8 9">
    <name type="scientific">Arthrospiribacter ruber</name>
    <dbReference type="NCBI Taxonomy" id="2487934"/>
    <lineage>
        <taxon>Bacteria</taxon>
        <taxon>Pseudomonadati</taxon>
        <taxon>Bacteroidota</taxon>
        <taxon>Cytophagia</taxon>
        <taxon>Cytophagales</taxon>
        <taxon>Cyclobacteriaceae</taxon>
        <taxon>Arthrospiribacter</taxon>
    </lineage>
</organism>
<keyword evidence="9" id="KW-1185">Reference proteome</keyword>
<dbReference type="PROSITE" id="PS50109">
    <property type="entry name" value="HIS_KIN"/>
    <property type="match status" value="1"/>
</dbReference>
<dbReference type="Proteomes" id="UP000727490">
    <property type="component" value="Unassembled WGS sequence"/>
</dbReference>
<evidence type="ECO:0000259" key="7">
    <source>
        <dbReference type="PROSITE" id="PS50109"/>
    </source>
</evidence>
<keyword evidence="3" id="KW-0808">Transferase</keyword>
<evidence type="ECO:0000256" key="6">
    <source>
        <dbReference type="SAM" id="Phobius"/>
    </source>
</evidence>
<dbReference type="Pfam" id="PF02518">
    <property type="entry name" value="HATPase_c"/>
    <property type="match status" value="1"/>
</dbReference>